<accession>A0A8K1T134</accession>
<sequence>MSNQYNYIPIMSYCNLSHKYCYEYCQCVNNVYSAYTGNLVSNGLPSNDTICDADINHPDHGKYYHHVIYSCANNTYLAYV</sequence>
<name>A0A8K1T134_9VIRU</name>
<gene>
    <name evidence="1" type="ORF">Mb0891</name>
</gene>
<organism evidence="1">
    <name type="scientific">Megavirus baoshan</name>
    <dbReference type="NCBI Taxonomy" id="2496520"/>
    <lineage>
        <taxon>Viruses</taxon>
        <taxon>Varidnaviria</taxon>
        <taxon>Bamfordvirae</taxon>
        <taxon>Nucleocytoviricota</taxon>
        <taxon>Megaviricetes</taxon>
        <taxon>Imitervirales</taxon>
        <taxon>Mimiviridae</taxon>
        <taxon>Megamimivirinae</taxon>
        <taxon>Megavirus</taxon>
        <taxon>Megavirus baoshanense</taxon>
    </lineage>
</organism>
<proteinExistence type="predicted"/>
<dbReference type="EMBL" id="MH046811">
    <property type="protein sequence ID" value="UFX99887.1"/>
    <property type="molecule type" value="Genomic_DNA"/>
</dbReference>
<reference evidence="1" key="1">
    <citation type="submission" date="2018-03" db="EMBL/GenBank/DDBJ databases">
        <title>Draft genome sequences of Megaviruse, new member of the family Mimiviridae isolated from water in Shanghai, China.</title>
        <authorList>
            <person name="Xia Y."/>
        </authorList>
    </citation>
    <scope>NUCLEOTIDE SEQUENCE</scope>
    <source>
        <strain evidence="1">SH</strain>
    </source>
</reference>
<protein>
    <submittedName>
        <fullName evidence="1">Uncharacterized protein</fullName>
    </submittedName>
</protein>
<evidence type="ECO:0000313" key="1">
    <source>
        <dbReference type="EMBL" id="UFX99887.1"/>
    </source>
</evidence>